<reference evidence="2" key="1">
    <citation type="journal article" date="2020" name="bioRxiv">
        <title>A rank-normalized archaeal taxonomy based on genome phylogeny resolves widespread incomplete and uneven classifications.</title>
        <authorList>
            <person name="Rinke C."/>
            <person name="Chuvochina M."/>
            <person name="Mussig A.J."/>
            <person name="Chaumeil P.-A."/>
            <person name="Waite D.W."/>
            <person name="Whitman W.B."/>
            <person name="Parks D.H."/>
            <person name="Hugenholtz P."/>
        </authorList>
    </citation>
    <scope>NUCLEOTIDE SEQUENCE</scope>
    <source>
        <strain evidence="2">UBA8853</strain>
    </source>
</reference>
<protein>
    <submittedName>
        <fullName evidence="2">AAA family ATPase</fullName>
    </submittedName>
</protein>
<dbReference type="GO" id="GO:0036094">
    <property type="term" value="F:small molecule binding"/>
    <property type="evidence" value="ECO:0007669"/>
    <property type="project" value="InterPro"/>
</dbReference>
<dbReference type="SUPFAM" id="SSF75500">
    <property type="entry name" value="Putative transcriptional regulator TM1602, C-terminal domain"/>
    <property type="match status" value="1"/>
</dbReference>
<dbReference type="NCBIfam" id="NF008995">
    <property type="entry name" value="PRK12338.1"/>
    <property type="match status" value="1"/>
</dbReference>
<dbReference type="PANTHER" id="PTHR33477">
    <property type="entry name" value="P-LOOP NTPASE DOMAIN-CONTAINING PROTEIN LPA1 HOMOLOG 1"/>
    <property type="match status" value="1"/>
</dbReference>
<organism evidence="2 3">
    <name type="scientific">Methanopyrus kandleri</name>
    <dbReference type="NCBI Taxonomy" id="2320"/>
    <lineage>
        <taxon>Archaea</taxon>
        <taxon>Methanobacteriati</taxon>
        <taxon>Methanobacteriota</taxon>
        <taxon>Methanomada group</taxon>
        <taxon>Methanopyri</taxon>
        <taxon>Methanopyrales</taxon>
        <taxon>Methanopyraceae</taxon>
        <taxon>Methanopyrus</taxon>
    </lineage>
</organism>
<name>A0A832THK6_9EURY</name>
<dbReference type="InterPro" id="IPR027417">
    <property type="entry name" value="P-loop_NTPase"/>
</dbReference>
<dbReference type="AlphaFoldDB" id="A0A832THK6"/>
<dbReference type="EMBL" id="DUJS01000004">
    <property type="protein sequence ID" value="HII70829.1"/>
    <property type="molecule type" value="Genomic_DNA"/>
</dbReference>
<dbReference type="Pfam" id="PF13238">
    <property type="entry name" value="AAA_18"/>
    <property type="match status" value="1"/>
</dbReference>
<dbReference type="InterPro" id="IPR004173">
    <property type="entry name" value="3H_domain"/>
</dbReference>
<evidence type="ECO:0000259" key="1">
    <source>
        <dbReference type="Pfam" id="PF02829"/>
    </source>
</evidence>
<dbReference type="SUPFAM" id="SSF52540">
    <property type="entry name" value="P-loop containing nucleoside triphosphate hydrolases"/>
    <property type="match status" value="1"/>
</dbReference>
<dbReference type="Proteomes" id="UP000619545">
    <property type="component" value="Unassembled WGS sequence"/>
</dbReference>
<evidence type="ECO:0000313" key="2">
    <source>
        <dbReference type="EMBL" id="HII70829.1"/>
    </source>
</evidence>
<evidence type="ECO:0000313" key="3">
    <source>
        <dbReference type="Proteomes" id="UP000619545"/>
    </source>
</evidence>
<gene>
    <name evidence="2" type="ORF">HA336_06330</name>
</gene>
<proteinExistence type="predicted"/>
<dbReference type="Pfam" id="PF02829">
    <property type="entry name" value="3H"/>
    <property type="match status" value="1"/>
</dbReference>
<dbReference type="OMA" id="MRKPYVI"/>
<sequence length="327" mass="37424">MARSTIVLIGGASGVGTSTIAREVARRLNITHLIETDHLREVLRGAIDKKYAPVLHMSSYNAYRALRIPDHMVPKRFRDRVIAGFVEHASMVKPAIDMVIKRAVEDASDLVIEGVHLVPGLVRPEDYQYADVHMVILYADEEEHRERFVKRAMEKGRGGRHLEYFRQIRIIHDFLLEAADEHGIPTIKNDDIDRTVSEVLSVVRSVSVVIKSVHSLEDSVREAEIIRENNCRLIDIGFPIPGKRDVIKVSFRRDPVDEWEEILNNEESRQYFKHLYSASNNVHYHKISAPDEESLHRAIEKLREEGFKVEELRPGDVCEVGKEDRGG</sequence>
<dbReference type="RefSeq" id="WP_011018405.1">
    <property type="nucleotide sequence ID" value="NZ_DUJS01000004.1"/>
</dbReference>
<comment type="caution">
    <text evidence="2">The sequence shown here is derived from an EMBL/GenBank/DDBJ whole genome shotgun (WGS) entry which is preliminary data.</text>
</comment>
<accession>A0A832THK6</accession>
<dbReference type="InterPro" id="IPR035922">
    <property type="entry name" value="3H_dom_sf"/>
</dbReference>
<feature type="domain" description="3H" evidence="1">
    <location>
        <begin position="211"/>
        <end position="307"/>
    </location>
</feature>
<dbReference type="GeneID" id="1477336"/>
<dbReference type="Gene3D" id="3.30.1340.20">
    <property type="entry name" value="3H domain"/>
    <property type="match status" value="1"/>
</dbReference>
<dbReference type="PANTHER" id="PTHR33477:SF3">
    <property type="entry name" value="P-LOOP NTPASE DOMAIN-CONTAINING PROTEIN LPA1 HOMOLOG 1"/>
    <property type="match status" value="1"/>
</dbReference>
<dbReference type="Gene3D" id="3.40.50.300">
    <property type="entry name" value="P-loop containing nucleotide triphosphate hydrolases"/>
    <property type="match status" value="1"/>
</dbReference>